<dbReference type="SUPFAM" id="SSF56672">
    <property type="entry name" value="DNA/RNA polymerases"/>
    <property type="match status" value="1"/>
</dbReference>
<dbReference type="EMBL" id="HQ284561">
    <property type="protein sequence ID" value="ADZ95988.1"/>
    <property type="molecule type" value="Genomic_DNA"/>
</dbReference>
<organism evidence="2">
    <name type="scientific">Thecla betulae</name>
    <dbReference type="NCBI Taxonomy" id="596664"/>
    <lineage>
        <taxon>Eukaryota</taxon>
        <taxon>Metazoa</taxon>
        <taxon>Ecdysozoa</taxon>
        <taxon>Arthropoda</taxon>
        <taxon>Hexapoda</taxon>
        <taxon>Insecta</taxon>
        <taxon>Pterygota</taxon>
        <taxon>Neoptera</taxon>
        <taxon>Endopterygota</taxon>
        <taxon>Lepidoptera</taxon>
        <taxon>Glossata</taxon>
        <taxon>Ditrysia</taxon>
        <taxon>Papilionoidea</taxon>
        <taxon>Lycaenidae</taxon>
        <taxon>Theclinae</taxon>
        <taxon>Thecla</taxon>
    </lineage>
</organism>
<evidence type="ECO:0000259" key="1">
    <source>
        <dbReference type="Pfam" id="PF00078"/>
    </source>
</evidence>
<dbReference type="EMBL" id="HQ284557">
    <property type="protein sequence ID" value="ADZ95985.1"/>
    <property type="molecule type" value="Genomic_DNA"/>
</dbReference>
<dbReference type="InterPro" id="IPR043502">
    <property type="entry name" value="DNA/RNA_pol_sf"/>
</dbReference>
<accession>F2X010</accession>
<dbReference type="InterPro" id="IPR000477">
    <property type="entry name" value="RT_dom"/>
</dbReference>
<feature type="domain" description="Reverse transcriptase" evidence="1">
    <location>
        <begin position="42"/>
        <end position="168"/>
    </location>
</feature>
<proteinExistence type="predicted"/>
<dbReference type="CDD" id="cd01650">
    <property type="entry name" value="RT_nLTR_like"/>
    <property type="match status" value="1"/>
</dbReference>
<keyword evidence="2" id="KW-0808">Transferase</keyword>
<feature type="non-terminal residue" evidence="2">
    <location>
        <position position="1"/>
    </location>
</feature>
<evidence type="ECO:0000313" key="2">
    <source>
        <dbReference type="EMBL" id="ADZ95985.1"/>
    </source>
</evidence>
<reference evidence="2" key="1">
    <citation type="submission" date="2010-09" db="EMBL/GenBank/DDBJ databases">
        <title>Evidence of multiple events of horizontal transmission of mobile genetic elements between Bombyx and Maculinea.</title>
        <authorList>
            <person name="Novikova O.S."/>
            <person name="Sormacheva I.D."/>
            <person name="Smyshlyaev G.A."/>
            <person name="Mayorov V.I."/>
            <person name="Blinov A.G."/>
        </authorList>
    </citation>
    <scope>NUCLEOTIDE SEQUENCE</scope>
    <source>
        <strain evidence="2">TheBet.17</strain>
        <strain evidence="3">TheBet.23</strain>
    </source>
</reference>
<sequence length="178" mass="20027">VPPIFIKRCGAALAFPLYVIYNRSLLSGKFPTIWKRARVVPIHKKGDKNNVANYRPITILSVFSKLFESLVCPLITNHIEYNLYDDQHGFRKDRSTETNLLSFTSHLSREIDAGSQVDVVYTDFTSAFDKVSHALLIAKLEACGIFGPLLAWFTSYLEGRTQLVSINGCDSKMYNASS</sequence>
<name>F2X010_9NEOP</name>
<reference evidence="2" key="2">
    <citation type="journal article" date="2012" name="Mol. Biol. Evol.">
        <title>Vertical Evolution and Horizontal Transfer of CR1 Non-LTR Retrotransposons and Tc1/mariner DNA Transposons in Lepidoptera Species.</title>
        <authorList>
            <person name="Sormacheva I."/>
            <person name="Smyshlyaev G."/>
            <person name="Mayorov V."/>
            <person name="Blinov A."/>
            <person name="Novikov A."/>
            <person name="Novikova O."/>
        </authorList>
    </citation>
    <scope>NUCLEOTIDE SEQUENCE</scope>
    <source>
        <strain evidence="2">TheBet.17</strain>
        <strain evidence="3">TheBet.23</strain>
    </source>
</reference>
<dbReference type="AlphaFoldDB" id="F2X010"/>
<protein>
    <submittedName>
        <fullName evidence="2">Reverse transcriptase</fullName>
    </submittedName>
</protein>
<keyword evidence="2" id="KW-0548">Nucleotidyltransferase</keyword>
<evidence type="ECO:0000313" key="3">
    <source>
        <dbReference type="EMBL" id="ADZ95988.1"/>
    </source>
</evidence>
<dbReference type="GO" id="GO:0003964">
    <property type="term" value="F:RNA-directed DNA polymerase activity"/>
    <property type="evidence" value="ECO:0007669"/>
    <property type="project" value="UniProtKB-KW"/>
</dbReference>
<dbReference type="Pfam" id="PF00078">
    <property type="entry name" value="RVT_1"/>
    <property type="match status" value="1"/>
</dbReference>
<dbReference type="PANTHER" id="PTHR33332">
    <property type="entry name" value="REVERSE TRANSCRIPTASE DOMAIN-CONTAINING PROTEIN"/>
    <property type="match status" value="1"/>
</dbReference>
<feature type="non-terminal residue" evidence="2">
    <location>
        <position position="178"/>
    </location>
</feature>
<keyword evidence="2" id="KW-0695">RNA-directed DNA polymerase</keyword>